<dbReference type="AlphaFoldDB" id="A0A937X622"/>
<reference evidence="1" key="1">
    <citation type="submission" date="2019-03" db="EMBL/GenBank/DDBJ databases">
        <title>Lake Tanganyika Metagenome-Assembled Genomes (MAGs).</title>
        <authorList>
            <person name="Tran P."/>
        </authorList>
    </citation>
    <scope>NUCLEOTIDE SEQUENCE</scope>
    <source>
        <strain evidence="1">M_DeepCast_400m_m2_100</strain>
    </source>
</reference>
<accession>A0A937X622</accession>
<dbReference type="Proteomes" id="UP000748308">
    <property type="component" value="Unassembled WGS sequence"/>
</dbReference>
<comment type="caution">
    <text evidence="1">The sequence shown here is derived from an EMBL/GenBank/DDBJ whole genome shotgun (WGS) entry which is preliminary data.</text>
</comment>
<gene>
    <name evidence="1" type="ORF">FJY75_00035</name>
</gene>
<proteinExistence type="predicted"/>
<protein>
    <recommendedName>
        <fullName evidence="3">KOW domain-containing protein</fullName>
    </recommendedName>
</protein>
<sequence>MAHAYTPGLRVTPWTTILKERRLPLAGEVLVAQGDQVSADQIVARTDLPGNVQPIKAASILGQHQQDLLDYMLKKEGEAVSKGEAIATAKSFFGLFKSHCLSPCDGTIESISTVTGQVIIREPPIPVQIDAYISGEVVEVIPRQGVVVRTEGAFIQGIFGIGGETHGDVHMAVSSPDEELAEKHFAGDVAGKVVVGGSLVTERVLRVAVQRGARAVVVGGFDAADLQRFLGYDLGVAITGSEQLGTTLVVTEGFGRMAMAERTFTLLGQHDGRYCSVNGATQIRAGVMRPELVISMTAQEQGTRQQKAFDMAEGLRVGSPVRVIRSPYFGRLGTVTELPPALIEVESGAKVRILKVRLEAGEEAVVPRANVEMIES</sequence>
<evidence type="ECO:0000313" key="2">
    <source>
        <dbReference type="Proteomes" id="UP000748308"/>
    </source>
</evidence>
<name>A0A937X622_UNCEI</name>
<evidence type="ECO:0000313" key="1">
    <source>
        <dbReference type="EMBL" id="MBM3316220.1"/>
    </source>
</evidence>
<evidence type="ECO:0008006" key="3">
    <source>
        <dbReference type="Google" id="ProtNLM"/>
    </source>
</evidence>
<dbReference type="EMBL" id="VGIY01000001">
    <property type="protein sequence ID" value="MBM3316220.1"/>
    <property type="molecule type" value="Genomic_DNA"/>
</dbReference>
<organism evidence="1 2">
    <name type="scientific">Eiseniibacteriota bacterium</name>
    <dbReference type="NCBI Taxonomy" id="2212470"/>
    <lineage>
        <taxon>Bacteria</taxon>
        <taxon>Candidatus Eiseniibacteriota</taxon>
    </lineage>
</organism>